<dbReference type="SUPFAM" id="SSF52096">
    <property type="entry name" value="ClpP/crotonase"/>
    <property type="match status" value="1"/>
</dbReference>
<dbReference type="EC" id="4.1.3.4" evidence="3"/>
<sequence>MALTATRAANAHLGRAYVLNAALAHRASFVRHRSTQAKPDVCILEVGPRDGLQNIKQHVDTSIKIDLIKRLAAAGCQAIEAASFVSPKWIPQLADSPEVMKAILPLMEEKGIRVPVLTPNMKGFERSVQSGAREAVVFASASEGFSWKNTNCSVEEALNRAEAVVKAAISQGVRARGVISCIFACPYDGPTDPAKVLQVAKRFLEMGCFEVGLGDTIGVGTPAATEKLLRVLLSEIPAEKLAGHYHDTYGQAVANISKSYEMGLRAFDSSVAGLGGCPYAKGATGNVATEDVVYMFHDAGVSTGIDLEQLSGIGDWISRTVNMKNGSRAGAAIFAKGQSKAVATPATSTSAATTTKPELKWEQISDDGEHRVSRSGPVVKITLTRPRNGNAMTDTMVEGITKLFHDLAKDQTVFQIVLDAEGKYFCTGMDLSASGSTSNNDRAVKEAYYRKIENLFLAVMNAPQTTIAKVQGPCFGGGVGLTFACDIRLVSPNARFTMSEIKLGMSPATISRHMIREWGISLAREAMLTGREVSPAELDKLGIVQGIAASHEALDDLVTDYLFRLRNCAPRSAAAIKELVRIGWTDPGGEEQTKYVKHVFASMIEPGSEGEHGMSQFRKKIKDVDWAGFWGARPLVSNSSSA</sequence>
<keyword evidence="6" id="KW-0456">Lyase</keyword>
<dbReference type="Pfam" id="PF00682">
    <property type="entry name" value="HMGL-like"/>
    <property type="match status" value="1"/>
</dbReference>
<dbReference type="InterPro" id="IPR029045">
    <property type="entry name" value="ClpP/crotonase-like_dom_sf"/>
</dbReference>
<dbReference type="GO" id="GO:0004419">
    <property type="term" value="F:hydroxymethylglutaryl-CoA lyase activity"/>
    <property type="evidence" value="ECO:0007669"/>
    <property type="project" value="UniProtKB-EC"/>
</dbReference>
<keyword evidence="4" id="KW-0479">Metal-binding</keyword>
<dbReference type="EMBL" id="MU001632">
    <property type="protein sequence ID" value="KAF2486205.1"/>
    <property type="molecule type" value="Genomic_DNA"/>
</dbReference>
<dbReference type="PROSITE" id="PS50991">
    <property type="entry name" value="PYR_CT"/>
    <property type="match status" value="1"/>
</dbReference>
<comment type="similarity">
    <text evidence="2">Belongs to the HMG-CoA lyase family.</text>
</comment>
<keyword evidence="10" id="KW-1185">Reference proteome</keyword>
<evidence type="ECO:0000256" key="7">
    <source>
        <dbReference type="ARBA" id="ARBA00049877"/>
    </source>
</evidence>
<comment type="catalytic activity">
    <reaction evidence="7">
        <text>(3S)-3-hydroxy-3-methylglutaryl-CoA = acetoacetate + acetyl-CoA</text>
        <dbReference type="Rhea" id="RHEA:24404"/>
        <dbReference type="ChEBI" id="CHEBI:13705"/>
        <dbReference type="ChEBI" id="CHEBI:43074"/>
        <dbReference type="ChEBI" id="CHEBI:57288"/>
        <dbReference type="EC" id="4.1.3.4"/>
    </reaction>
</comment>
<evidence type="ECO:0000256" key="4">
    <source>
        <dbReference type="ARBA" id="ARBA00022723"/>
    </source>
</evidence>
<feature type="domain" description="Pyruvate carboxyltransferase" evidence="8">
    <location>
        <begin position="41"/>
        <end position="311"/>
    </location>
</feature>
<dbReference type="RefSeq" id="XP_033592774.1">
    <property type="nucleotide sequence ID" value="XM_033736543.1"/>
</dbReference>
<dbReference type="SUPFAM" id="SSF51569">
    <property type="entry name" value="Aldolase"/>
    <property type="match status" value="1"/>
</dbReference>
<evidence type="ECO:0000256" key="6">
    <source>
        <dbReference type="ARBA" id="ARBA00023239"/>
    </source>
</evidence>
<dbReference type="Pfam" id="PF00378">
    <property type="entry name" value="ECH_1"/>
    <property type="match status" value="1"/>
</dbReference>
<dbReference type="GO" id="GO:0006552">
    <property type="term" value="P:L-leucine catabolic process"/>
    <property type="evidence" value="ECO:0007669"/>
    <property type="project" value="TreeGrafter"/>
</dbReference>
<comment type="pathway">
    <text evidence="1">Metabolic intermediate metabolism; (S)-3-hydroxy-3-methylglutaryl-CoA degradation; acetoacetate from (S)-3-hydroxy-3-methylglutaryl-CoA: step 1/1.</text>
</comment>
<dbReference type="CDD" id="cd07938">
    <property type="entry name" value="DRE_TIM_HMGL"/>
    <property type="match status" value="1"/>
</dbReference>
<dbReference type="InterPro" id="IPR000138">
    <property type="entry name" value="HMG_CoA_lyase_AS"/>
</dbReference>
<dbReference type="GeneID" id="54477545"/>
<dbReference type="Gene3D" id="3.90.226.10">
    <property type="entry name" value="2-enoyl-CoA Hydratase, Chain A, domain 1"/>
    <property type="match status" value="1"/>
</dbReference>
<dbReference type="Gene3D" id="3.20.20.70">
    <property type="entry name" value="Aldolase class I"/>
    <property type="match status" value="1"/>
</dbReference>
<dbReference type="GO" id="GO:0046872">
    <property type="term" value="F:metal ion binding"/>
    <property type="evidence" value="ECO:0007669"/>
    <property type="project" value="UniProtKB-KW"/>
</dbReference>
<dbReference type="InterPro" id="IPR000891">
    <property type="entry name" value="PYR_CT"/>
</dbReference>
<dbReference type="OrthoDB" id="10253869at2759"/>
<name>A0A6A6Q1R5_9PEZI</name>
<dbReference type="InterPro" id="IPR001753">
    <property type="entry name" value="Enoyl-CoA_hydra/iso"/>
</dbReference>
<gene>
    <name evidence="9" type="ORF">BDY17DRAFT_321021</name>
</gene>
<dbReference type="PANTHER" id="PTHR42738:SF17">
    <property type="entry name" value="HYDROXYMETHYLGLUTARYL-COA LYASE"/>
    <property type="match status" value="1"/>
</dbReference>
<reference evidence="9" key="1">
    <citation type="journal article" date="2020" name="Stud. Mycol.">
        <title>101 Dothideomycetes genomes: a test case for predicting lifestyles and emergence of pathogens.</title>
        <authorList>
            <person name="Haridas S."/>
            <person name="Albert R."/>
            <person name="Binder M."/>
            <person name="Bloem J."/>
            <person name="Labutti K."/>
            <person name="Salamov A."/>
            <person name="Andreopoulos B."/>
            <person name="Baker S."/>
            <person name="Barry K."/>
            <person name="Bills G."/>
            <person name="Bluhm B."/>
            <person name="Cannon C."/>
            <person name="Castanera R."/>
            <person name="Culley D."/>
            <person name="Daum C."/>
            <person name="Ezra D."/>
            <person name="Gonzalez J."/>
            <person name="Henrissat B."/>
            <person name="Kuo A."/>
            <person name="Liang C."/>
            <person name="Lipzen A."/>
            <person name="Lutzoni F."/>
            <person name="Magnuson J."/>
            <person name="Mondo S."/>
            <person name="Nolan M."/>
            <person name="Ohm R."/>
            <person name="Pangilinan J."/>
            <person name="Park H.-J."/>
            <person name="Ramirez L."/>
            <person name="Alfaro M."/>
            <person name="Sun H."/>
            <person name="Tritt A."/>
            <person name="Yoshinaga Y."/>
            <person name="Zwiers L.-H."/>
            <person name="Turgeon B."/>
            <person name="Goodwin S."/>
            <person name="Spatafora J."/>
            <person name="Crous P."/>
            <person name="Grigoriev I."/>
        </authorList>
    </citation>
    <scope>NUCLEOTIDE SEQUENCE</scope>
    <source>
        <strain evidence="9">CBS 113389</strain>
    </source>
</reference>
<dbReference type="FunFam" id="3.20.20.70:FF:000201">
    <property type="entry name" value="Hydroxymethylglutaryl-CoA lyase"/>
    <property type="match status" value="1"/>
</dbReference>
<proteinExistence type="inferred from homology"/>
<dbReference type="Proteomes" id="UP000799767">
    <property type="component" value="Unassembled WGS sequence"/>
</dbReference>
<evidence type="ECO:0000256" key="2">
    <source>
        <dbReference type="ARBA" id="ARBA00009405"/>
    </source>
</evidence>
<dbReference type="GO" id="GO:0046951">
    <property type="term" value="P:ketone body biosynthetic process"/>
    <property type="evidence" value="ECO:0007669"/>
    <property type="project" value="TreeGrafter"/>
</dbReference>
<dbReference type="PANTHER" id="PTHR42738">
    <property type="entry name" value="HYDROXYMETHYLGLUTARYL-COA LYASE"/>
    <property type="match status" value="1"/>
</dbReference>
<evidence type="ECO:0000256" key="3">
    <source>
        <dbReference type="ARBA" id="ARBA00012910"/>
    </source>
</evidence>
<evidence type="ECO:0000313" key="9">
    <source>
        <dbReference type="EMBL" id="KAF2486205.1"/>
    </source>
</evidence>
<evidence type="ECO:0000256" key="1">
    <source>
        <dbReference type="ARBA" id="ARBA00005143"/>
    </source>
</evidence>
<evidence type="ECO:0000256" key="5">
    <source>
        <dbReference type="ARBA" id="ARBA00023026"/>
    </source>
</evidence>
<dbReference type="InterPro" id="IPR043594">
    <property type="entry name" value="HMGL"/>
</dbReference>
<protein>
    <recommendedName>
        <fullName evidence="3">hydroxymethylglutaryl-CoA lyase</fullName>
        <ecNumber evidence="3">4.1.3.4</ecNumber>
    </recommendedName>
</protein>
<dbReference type="UniPathway" id="UPA00896">
    <property type="reaction ID" value="UER00863"/>
</dbReference>
<dbReference type="CDD" id="cd06558">
    <property type="entry name" value="crotonase-like"/>
    <property type="match status" value="1"/>
</dbReference>
<organism evidence="9 10">
    <name type="scientific">Neohortaea acidophila</name>
    <dbReference type="NCBI Taxonomy" id="245834"/>
    <lineage>
        <taxon>Eukaryota</taxon>
        <taxon>Fungi</taxon>
        <taxon>Dikarya</taxon>
        <taxon>Ascomycota</taxon>
        <taxon>Pezizomycotina</taxon>
        <taxon>Dothideomycetes</taxon>
        <taxon>Dothideomycetidae</taxon>
        <taxon>Mycosphaerellales</taxon>
        <taxon>Teratosphaeriaceae</taxon>
        <taxon>Neohortaea</taxon>
    </lineage>
</organism>
<accession>A0A6A6Q1R5</accession>
<keyword evidence="5" id="KW-0843">Virulence</keyword>
<dbReference type="AlphaFoldDB" id="A0A6A6Q1R5"/>
<dbReference type="InterPro" id="IPR013785">
    <property type="entry name" value="Aldolase_TIM"/>
</dbReference>
<evidence type="ECO:0000259" key="8">
    <source>
        <dbReference type="PROSITE" id="PS50991"/>
    </source>
</evidence>
<dbReference type="NCBIfam" id="NF004283">
    <property type="entry name" value="PRK05692.1"/>
    <property type="match status" value="1"/>
</dbReference>
<evidence type="ECO:0000313" key="10">
    <source>
        <dbReference type="Proteomes" id="UP000799767"/>
    </source>
</evidence>
<dbReference type="PROSITE" id="PS01062">
    <property type="entry name" value="HMG_COA_LYASE"/>
    <property type="match status" value="1"/>
</dbReference>